<evidence type="ECO:0000313" key="4">
    <source>
        <dbReference type="Proteomes" id="UP001169006"/>
    </source>
</evidence>
<dbReference type="EMBL" id="JAUKWQ010000001">
    <property type="protein sequence ID" value="MDO1581251.1"/>
    <property type="molecule type" value="Genomic_DNA"/>
</dbReference>
<evidence type="ECO:0000259" key="2">
    <source>
        <dbReference type="Pfam" id="PF14415"/>
    </source>
</evidence>
<keyword evidence="1" id="KW-0732">Signal</keyword>
<comment type="caution">
    <text evidence="3">The sequence shown here is derived from an EMBL/GenBank/DDBJ whole genome shotgun (WGS) entry which is preliminary data.</text>
</comment>
<dbReference type="InterPro" id="IPR025538">
    <property type="entry name" value="DUF4424"/>
</dbReference>
<gene>
    <name evidence="3" type="ORF">Q2T52_04000</name>
</gene>
<organism evidence="3 4">
    <name type="scientific">Rhizobium oryzicola</name>
    <dbReference type="NCBI Taxonomy" id="1232668"/>
    <lineage>
        <taxon>Bacteria</taxon>
        <taxon>Pseudomonadati</taxon>
        <taxon>Pseudomonadota</taxon>
        <taxon>Alphaproteobacteria</taxon>
        <taxon>Hyphomicrobiales</taxon>
        <taxon>Rhizobiaceae</taxon>
        <taxon>Rhizobium/Agrobacterium group</taxon>
        <taxon>Rhizobium</taxon>
    </lineage>
</organism>
<dbReference type="RefSeq" id="WP_302075371.1">
    <property type="nucleotide sequence ID" value="NZ_JAUKWQ010000001.1"/>
</dbReference>
<protein>
    <submittedName>
        <fullName evidence="3">DUF4424 domain-containing protein</fullName>
    </submittedName>
</protein>
<reference evidence="3" key="1">
    <citation type="journal article" date="2015" name="Int. J. Syst. Evol. Microbiol.">
        <title>Rhizobium oryzicola sp. nov., potential plant-growth-promoting endophytic bacteria isolated from rice roots.</title>
        <authorList>
            <person name="Zhang X.X."/>
            <person name="Gao J.S."/>
            <person name="Cao Y.H."/>
            <person name="Sheirdil R.A."/>
            <person name="Wang X.C."/>
            <person name="Zhang L."/>
        </authorList>
    </citation>
    <scope>NUCLEOTIDE SEQUENCE</scope>
    <source>
        <strain evidence="3">05753</strain>
    </source>
</reference>
<dbReference type="Gene3D" id="2.60.40.3680">
    <property type="match status" value="1"/>
</dbReference>
<evidence type="ECO:0000313" key="3">
    <source>
        <dbReference type="EMBL" id="MDO1581251.1"/>
    </source>
</evidence>
<dbReference type="Pfam" id="PF14415">
    <property type="entry name" value="DUF4424"/>
    <property type="match status" value="1"/>
</dbReference>
<proteinExistence type="predicted"/>
<evidence type="ECO:0000256" key="1">
    <source>
        <dbReference type="SAM" id="SignalP"/>
    </source>
</evidence>
<name>A0ABT8SSF1_9HYPH</name>
<feature type="chain" id="PRO_5047453385" evidence="1">
    <location>
        <begin position="22"/>
        <end position="342"/>
    </location>
</feature>
<feature type="signal peptide" evidence="1">
    <location>
        <begin position="1"/>
        <end position="21"/>
    </location>
</feature>
<accession>A0ABT8SSF1</accession>
<reference evidence="3" key="2">
    <citation type="submission" date="2023-07" db="EMBL/GenBank/DDBJ databases">
        <authorList>
            <person name="Sun H."/>
        </authorList>
    </citation>
    <scope>NUCLEOTIDE SEQUENCE</scope>
    <source>
        <strain evidence="3">05753</strain>
    </source>
</reference>
<keyword evidence="4" id="KW-1185">Reference proteome</keyword>
<sequence length="342" mass="38143">MIRQVGLGAAISLVLFASALANDTMAELKAGGLVFVRTSDVIMSQEELFLSMDEVRVDYVFTNKSDKNVETVVAFPMPDVEGSMGLNLALDDRESDNFLGFTVTQDGQAIKPTLDQHVLVAGVDRTDELRAAKVPLLPYSEKTYAALAALPDATKKDWISKGLFLEDIIDAGKGPQADYTPLWTLRSTYWWKTTFPAGKTVRVSHRYKPSVGGTVEISFVQDGKPNQYYKEYAARYCMDDAFLKTGIKLRNDQERTNVIYSERWLSYILKTGANWSNGAIGKFKLAVDKGRPENYVSFCGDGVKKTGPTTFVMEKTDFWPDKDLDLLFLVRETPGQDPQPKP</sequence>
<dbReference type="Proteomes" id="UP001169006">
    <property type="component" value="Unassembled WGS sequence"/>
</dbReference>
<feature type="domain" description="DUF4424" evidence="2">
    <location>
        <begin position="21"/>
        <end position="327"/>
    </location>
</feature>